<dbReference type="InterPro" id="IPR016195">
    <property type="entry name" value="Pol/histidinol_Pase-like"/>
</dbReference>
<sequence>MIDLHCHILPGIDDGPDDMAGTLAMAREHVARGTTTVVATPHVGWDYPNSAEVIAAGVLEVNAALQAEGIPLEVLPGAEVALTRAVDMSAEQLGALRLGGSPWLLLEAPISVDAPGIDGLVGIVQSRGVRVLLAHPERCASFHTDPDLLARLIAGGCLAQVTAGALTGFFGRTVQAAARRYVDAGLVHVVASDSHDDRHRAPGMGEQMDASGYADLRDWMATDVPRALLDGVPVPPRPAFTPEKPKRRRFWR</sequence>
<dbReference type="Pfam" id="PF19567">
    <property type="entry name" value="CpsB_CapC"/>
    <property type="match status" value="1"/>
</dbReference>
<organism evidence="2">
    <name type="scientific">freshwater metagenome</name>
    <dbReference type="NCBI Taxonomy" id="449393"/>
    <lineage>
        <taxon>unclassified sequences</taxon>
        <taxon>metagenomes</taxon>
        <taxon>ecological metagenomes</taxon>
    </lineage>
</organism>
<dbReference type="AlphaFoldDB" id="A0A6J7K6I2"/>
<evidence type="ECO:0000313" key="2">
    <source>
        <dbReference type="EMBL" id="CAB4951548.1"/>
    </source>
</evidence>
<gene>
    <name evidence="2" type="ORF">UFOPK3564_03516</name>
</gene>
<dbReference type="PANTHER" id="PTHR39181">
    <property type="entry name" value="TYROSINE-PROTEIN PHOSPHATASE YWQE"/>
    <property type="match status" value="1"/>
</dbReference>
<dbReference type="PANTHER" id="PTHR39181:SF1">
    <property type="entry name" value="TYROSINE-PROTEIN PHOSPHATASE YWQE"/>
    <property type="match status" value="1"/>
</dbReference>
<evidence type="ECO:0000256" key="1">
    <source>
        <dbReference type="ARBA" id="ARBA00022801"/>
    </source>
</evidence>
<keyword evidence="1" id="KW-0378">Hydrolase</keyword>
<proteinExistence type="predicted"/>
<accession>A0A6J7K6I2</accession>
<protein>
    <submittedName>
        <fullName evidence="2">Unannotated protein</fullName>
    </submittedName>
</protein>
<dbReference type="GO" id="GO:0004725">
    <property type="term" value="F:protein tyrosine phosphatase activity"/>
    <property type="evidence" value="ECO:0007669"/>
    <property type="project" value="InterPro"/>
</dbReference>
<dbReference type="Gene3D" id="3.20.20.140">
    <property type="entry name" value="Metal-dependent hydrolases"/>
    <property type="match status" value="1"/>
</dbReference>
<dbReference type="PIRSF" id="PIRSF016557">
    <property type="entry name" value="Caps_synth_CpsB"/>
    <property type="match status" value="1"/>
</dbReference>
<dbReference type="SUPFAM" id="SSF89550">
    <property type="entry name" value="PHP domain-like"/>
    <property type="match status" value="1"/>
</dbReference>
<name>A0A6J7K6I2_9ZZZZ</name>
<dbReference type="GO" id="GO:0030145">
    <property type="term" value="F:manganese ion binding"/>
    <property type="evidence" value="ECO:0007669"/>
    <property type="project" value="InterPro"/>
</dbReference>
<dbReference type="InterPro" id="IPR016667">
    <property type="entry name" value="Caps_polysacc_synth_CpsB/CapC"/>
</dbReference>
<reference evidence="2" key="1">
    <citation type="submission" date="2020-05" db="EMBL/GenBank/DDBJ databases">
        <authorList>
            <person name="Chiriac C."/>
            <person name="Salcher M."/>
            <person name="Ghai R."/>
            <person name="Kavagutti S V."/>
        </authorList>
    </citation>
    <scope>NUCLEOTIDE SEQUENCE</scope>
</reference>
<dbReference type="EMBL" id="CAFBMK010000348">
    <property type="protein sequence ID" value="CAB4951548.1"/>
    <property type="molecule type" value="Genomic_DNA"/>
</dbReference>